<reference evidence="1" key="2">
    <citation type="submission" date="2015-06" db="UniProtKB">
        <authorList>
            <consortium name="EnsemblProtists"/>
        </authorList>
    </citation>
    <scope>IDENTIFICATION</scope>
    <source>
        <strain evidence="1">Emoy2</strain>
    </source>
</reference>
<dbReference type="EMBL" id="JH597776">
    <property type="status" value="NOT_ANNOTATED_CDS"/>
    <property type="molecule type" value="Genomic_DNA"/>
</dbReference>
<reference evidence="2" key="1">
    <citation type="journal article" date="2010" name="Science">
        <title>Signatures of adaptation to obligate biotrophy in the Hyaloperonospora arabidopsidis genome.</title>
        <authorList>
            <person name="Baxter L."/>
            <person name="Tripathy S."/>
            <person name="Ishaque N."/>
            <person name="Boot N."/>
            <person name="Cabral A."/>
            <person name="Kemen E."/>
            <person name="Thines M."/>
            <person name="Ah-Fong A."/>
            <person name="Anderson R."/>
            <person name="Badejoko W."/>
            <person name="Bittner-Eddy P."/>
            <person name="Boore J.L."/>
            <person name="Chibucos M.C."/>
            <person name="Coates M."/>
            <person name="Dehal P."/>
            <person name="Delehaunty K."/>
            <person name="Dong S."/>
            <person name="Downton P."/>
            <person name="Dumas B."/>
            <person name="Fabro G."/>
            <person name="Fronick C."/>
            <person name="Fuerstenberg S.I."/>
            <person name="Fulton L."/>
            <person name="Gaulin E."/>
            <person name="Govers F."/>
            <person name="Hughes L."/>
            <person name="Humphray S."/>
            <person name="Jiang R.H."/>
            <person name="Judelson H."/>
            <person name="Kamoun S."/>
            <person name="Kyung K."/>
            <person name="Meijer H."/>
            <person name="Minx P."/>
            <person name="Morris P."/>
            <person name="Nelson J."/>
            <person name="Phuntumart V."/>
            <person name="Qutob D."/>
            <person name="Rehmany A."/>
            <person name="Rougon-Cardoso A."/>
            <person name="Ryden P."/>
            <person name="Torto-Alalibo T."/>
            <person name="Studholme D."/>
            <person name="Wang Y."/>
            <person name="Win J."/>
            <person name="Wood J."/>
            <person name="Clifton S.W."/>
            <person name="Rogers J."/>
            <person name="Van den Ackerveken G."/>
            <person name="Jones J.D."/>
            <person name="McDowell J.M."/>
            <person name="Beynon J."/>
            <person name="Tyler B.M."/>
        </authorList>
    </citation>
    <scope>NUCLEOTIDE SEQUENCE [LARGE SCALE GENOMIC DNA]</scope>
    <source>
        <strain evidence="2">Emoy2</strain>
    </source>
</reference>
<accession>M4B1G5</accession>
<dbReference type="VEuPathDB" id="FungiDB:HpaG800112"/>
<evidence type="ECO:0000313" key="1">
    <source>
        <dbReference type="EnsemblProtists" id="HpaP800112"/>
    </source>
</evidence>
<keyword evidence="2" id="KW-1185">Reference proteome</keyword>
<dbReference type="HOGENOM" id="CLU_1646966_0_0_1"/>
<proteinExistence type="predicted"/>
<protein>
    <submittedName>
        <fullName evidence="1">Uncharacterized protein</fullName>
    </submittedName>
</protein>
<sequence>MSPPGHAPRRIRVVEDDAFLPLNSTEIYFWEWLTWRYPPPSTYLSSSYTCTHIGITFVIQGLDVPSILPHFCDVESCCNQMSCSGVLTPVPAIVVGVMQHLMMMQQSQVPRQPPCNTLSTVSNAQATQRLSSETSPSFYHRTRLATTLASTVQPLLTLIRG</sequence>
<dbReference type="InParanoid" id="M4B1G5"/>
<organism evidence="1 2">
    <name type="scientific">Hyaloperonospora arabidopsidis (strain Emoy2)</name>
    <name type="common">Downy mildew agent</name>
    <name type="synonym">Peronospora arabidopsidis</name>
    <dbReference type="NCBI Taxonomy" id="559515"/>
    <lineage>
        <taxon>Eukaryota</taxon>
        <taxon>Sar</taxon>
        <taxon>Stramenopiles</taxon>
        <taxon>Oomycota</taxon>
        <taxon>Peronosporomycetes</taxon>
        <taxon>Peronosporales</taxon>
        <taxon>Peronosporaceae</taxon>
        <taxon>Hyaloperonospora</taxon>
    </lineage>
</organism>
<dbReference type="Proteomes" id="UP000011713">
    <property type="component" value="Unassembled WGS sequence"/>
</dbReference>
<name>M4B1G5_HYAAE</name>
<dbReference type="AlphaFoldDB" id="M4B1G5"/>
<evidence type="ECO:0000313" key="2">
    <source>
        <dbReference type="Proteomes" id="UP000011713"/>
    </source>
</evidence>
<dbReference type="EnsemblProtists" id="HpaT800112">
    <property type="protein sequence ID" value="HpaP800112"/>
    <property type="gene ID" value="HpaG800112"/>
</dbReference>